<name>A0AAI9ZH90_9PEZI</name>
<comment type="caution">
    <text evidence="1">The sequence shown here is derived from an EMBL/GenBank/DDBJ whole genome shotgun (WGS) entry which is preliminary data.</text>
</comment>
<dbReference type="Proteomes" id="UP001243989">
    <property type="component" value="Unassembled WGS sequence"/>
</dbReference>
<dbReference type="RefSeq" id="XP_060440532.1">
    <property type="nucleotide sequence ID" value="XM_060591261.1"/>
</dbReference>
<evidence type="ECO:0000313" key="1">
    <source>
        <dbReference type="EMBL" id="KAK1624537.1"/>
    </source>
</evidence>
<reference evidence="1" key="1">
    <citation type="submission" date="2021-06" db="EMBL/GenBank/DDBJ databases">
        <title>Comparative genomics, transcriptomics and evolutionary studies reveal genomic signatures of adaptation to plant cell wall in hemibiotrophic fungi.</title>
        <authorList>
            <consortium name="DOE Joint Genome Institute"/>
            <person name="Baroncelli R."/>
            <person name="Diaz J.F."/>
            <person name="Benocci T."/>
            <person name="Peng M."/>
            <person name="Battaglia E."/>
            <person name="Haridas S."/>
            <person name="Andreopoulos W."/>
            <person name="Labutti K."/>
            <person name="Pangilinan J."/>
            <person name="Floch G.L."/>
            <person name="Makela M.R."/>
            <person name="Henrissat B."/>
            <person name="Grigoriev I.V."/>
            <person name="Crouch J.A."/>
            <person name="De Vries R.P."/>
            <person name="Sukno S.A."/>
            <person name="Thon M.R."/>
        </authorList>
    </citation>
    <scope>NUCLEOTIDE SEQUENCE</scope>
    <source>
        <strain evidence="1">CBS 102054</strain>
    </source>
</reference>
<proteinExistence type="predicted"/>
<dbReference type="EMBL" id="JAHMHQ010000024">
    <property type="protein sequence ID" value="KAK1624537.1"/>
    <property type="molecule type" value="Genomic_DNA"/>
</dbReference>
<evidence type="ECO:0000313" key="2">
    <source>
        <dbReference type="Proteomes" id="UP001243989"/>
    </source>
</evidence>
<accession>A0AAI9ZH90</accession>
<dbReference type="GeneID" id="85476123"/>
<gene>
    <name evidence="1" type="ORF">BDP81DRAFT_437764</name>
</gene>
<organism evidence="1 2">
    <name type="scientific">Colletotrichum phormii</name>
    <dbReference type="NCBI Taxonomy" id="359342"/>
    <lineage>
        <taxon>Eukaryota</taxon>
        <taxon>Fungi</taxon>
        <taxon>Dikarya</taxon>
        <taxon>Ascomycota</taxon>
        <taxon>Pezizomycotina</taxon>
        <taxon>Sordariomycetes</taxon>
        <taxon>Hypocreomycetidae</taxon>
        <taxon>Glomerellales</taxon>
        <taxon>Glomerellaceae</taxon>
        <taxon>Colletotrichum</taxon>
        <taxon>Colletotrichum acutatum species complex</taxon>
    </lineage>
</organism>
<sequence length="196" mass="22091">MSFGRPMVPMVKLLARPAWTFLTDHQVGLSKFSSSTMFMPPLSTSIASPCGAELAALIVKSILVPAYSLGRSQSSLTTCNLGQVVSRRNRCRTPSPTIKPPWPATWSIRRSTNQRAWKPKSIQASLISGWSSIVFRRWESLEHRRRTPLPTARPQNASSLLSRHCHISTSYRAHWTTRLMMSFIKPFFASMSRTSK</sequence>
<protein>
    <submittedName>
        <fullName evidence="1">Uncharacterized protein</fullName>
    </submittedName>
</protein>
<dbReference type="AlphaFoldDB" id="A0AAI9ZH90"/>
<keyword evidence="2" id="KW-1185">Reference proteome</keyword>